<name>A0A0C2M1G7_THEKT</name>
<reference evidence="1 2" key="1">
    <citation type="journal article" date="2014" name="Genome Biol. Evol.">
        <title>The genome of the myxosporean Thelohanellus kitauei shows adaptations to nutrient acquisition within its fish host.</title>
        <authorList>
            <person name="Yang Y."/>
            <person name="Xiong J."/>
            <person name="Zhou Z."/>
            <person name="Huo F."/>
            <person name="Miao W."/>
            <person name="Ran C."/>
            <person name="Liu Y."/>
            <person name="Zhang J."/>
            <person name="Feng J."/>
            <person name="Wang M."/>
            <person name="Wang M."/>
            <person name="Wang L."/>
            <person name="Yao B."/>
        </authorList>
    </citation>
    <scope>NUCLEOTIDE SEQUENCE [LARGE SCALE GENOMIC DNA]</scope>
    <source>
        <strain evidence="1">Wuqing</strain>
    </source>
</reference>
<dbReference type="EMBL" id="JWZT01005390">
    <property type="protein sequence ID" value="KII60920.1"/>
    <property type="molecule type" value="Genomic_DNA"/>
</dbReference>
<keyword evidence="2" id="KW-1185">Reference proteome</keyword>
<organism evidence="1 2">
    <name type="scientific">Thelohanellus kitauei</name>
    <name type="common">Myxosporean</name>
    <dbReference type="NCBI Taxonomy" id="669202"/>
    <lineage>
        <taxon>Eukaryota</taxon>
        <taxon>Metazoa</taxon>
        <taxon>Cnidaria</taxon>
        <taxon>Myxozoa</taxon>
        <taxon>Myxosporea</taxon>
        <taxon>Bivalvulida</taxon>
        <taxon>Platysporina</taxon>
        <taxon>Myxobolidae</taxon>
        <taxon>Thelohanellus</taxon>
    </lineage>
</organism>
<dbReference type="Proteomes" id="UP000031668">
    <property type="component" value="Unassembled WGS sequence"/>
</dbReference>
<evidence type="ECO:0000313" key="1">
    <source>
        <dbReference type="EMBL" id="KII60920.1"/>
    </source>
</evidence>
<comment type="caution">
    <text evidence="1">The sequence shown here is derived from an EMBL/GenBank/DDBJ whole genome shotgun (WGS) entry which is preliminary data.</text>
</comment>
<accession>A0A0C2M1G7</accession>
<gene>
    <name evidence="1" type="ORF">RF11_13893</name>
</gene>
<dbReference type="AlphaFoldDB" id="A0A0C2M1G7"/>
<protein>
    <submittedName>
        <fullName evidence="1">Uncharacterized protein</fullName>
    </submittedName>
</protein>
<evidence type="ECO:0000313" key="2">
    <source>
        <dbReference type="Proteomes" id="UP000031668"/>
    </source>
</evidence>
<sequence length="273" mass="32750">MNGNQKFIRSRFAKYPVMFERSTEVNSTELCVLAVNNTKRFLIRFLYQGPFYPLIYPLFHIGIKVFPHFPKSDNDTDYMFEVHFVGWKIQCSNHYEESSTEDPYLIYDYGHQNLTIEIKVWDVFFSNFNMAYYQINYNEIKFLSDLSTIRPKNMVMKRFDQVDQIKIYNIRDLGLLIKIPSDSHRIINLFKPEISYIYTCLVHGKKTTYRQHKYRHITLFIDFYSFKICGNRGELTIYQPLDYEFIQQCLMNVQGVKTISNDSFWLHYAIFGD</sequence>
<proteinExistence type="predicted"/>